<name>A0A7K0FY56_9SPHI</name>
<accession>A0A7K0FY56</accession>
<feature type="compositionally biased region" description="Low complexity" evidence="1">
    <location>
        <begin position="54"/>
        <end position="64"/>
    </location>
</feature>
<evidence type="ECO:0000256" key="1">
    <source>
        <dbReference type="SAM" id="MobiDB-lite"/>
    </source>
</evidence>
<feature type="region of interest" description="Disordered" evidence="1">
    <location>
        <begin position="15"/>
        <end position="64"/>
    </location>
</feature>
<dbReference type="RefSeq" id="WP_154279804.1">
    <property type="nucleotide sequence ID" value="NZ_WKKH01000006.1"/>
</dbReference>
<organism evidence="2 3">
    <name type="scientific">Pedobacter petrophilus</name>
    <dbReference type="NCBI Taxonomy" id="1908241"/>
    <lineage>
        <taxon>Bacteria</taxon>
        <taxon>Pseudomonadati</taxon>
        <taxon>Bacteroidota</taxon>
        <taxon>Sphingobacteriia</taxon>
        <taxon>Sphingobacteriales</taxon>
        <taxon>Sphingobacteriaceae</taxon>
        <taxon>Pedobacter</taxon>
    </lineage>
</organism>
<protein>
    <submittedName>
        <fullName evidence="2">Uncharacterized protein</fullName>
    </submittedName>
</protein>
<reference evidence="2 3" key="1">
    <citation type="submission" date="2019-11" db="EMBL/GenBank/DDBJ databases">
        <title>Pedobacter petrophilus genome.</title>
        <authorList>
            <person name="Feldbauer M.J."/>
            <person name="Newman J.D."/>
        </authorList>
    </citation>
    <scope>NUCLEOTIDE SEQUENCE [LARGE SCALE GENOMIC DNA]</scope>
    <source>
        <strain evidence="2 3">LMG 29686</strain>
    </source>
</reference>
<evidence type="ECO:0000313" key="2">
    <source>
        <dbReference type="EMBL" id="MRX75646.1"/>
    </source>
</evidence>
<dbReference type="AlphaFoldDB" id="A0A7K0FY56"/>
<comment type="caution">
    <text evidence="2">The sequence shown here is derived from an EMBL/GenBank/DDBJ whole genome shotgun (WGS) entry which is preliminary data.</text>
</comment>
<dbReference type="EMBL" id="WKKH01000006">
    <property type="protein sequence ID" value="MRX75646.1"/>
    <property type="molecule type" value="Genomic_DNA"/>
</dbReference>
<keyword evidence="3" id="KW-1185">Reference proteome</keyword>
<feature type="compositionally biased region" description="Polar residues" evidence="1">
    <location>
        <begin position="21"/>
        <end position="45"/>
    </location>
</feature>
<gene>
    <name evidence="2" type="ORF">GJU39_06045</name>
</gene>
<proteinExistence type="predicted"/>
<sequence length="64" mass="6514">MMTSAVLLMLSACNSEKKNNASDSVGSDTTMSDMSGTAPMQDSVATDTTKTDSDATTTGTTTTP</sequence>
<evidence type="ECO:0000313" key="3">
    <source>
        <dbReference type="Proteomes" id="UP000487757"/>
    </source>
</evidence>
<dbReference type="Proteomes" id="UP000487757">
    <property type="component" value="Unassembled WGS sequence"/>
</dbReference>